<keyword evidence="5" id="KW-0812">Transmembrane</keyword>
<dbReference type="AlphaFoldDB" id="A0A853JNX1"/>
<dbReference type="PANTHER" id="PTHR36108">
    <property type="entry name" value="COLOSSIN-B-RELATED"/>
    <property type="match status" value="1"/>
</dbReference>
<feature type="transmembrane region" description="Helical" evidence="5">
    <location>
        <begin position="673"/>
        <end position="693"/>
    </location>
</feature>
<feature type="domain" description="SpaA-like prealbumin fold" evidence="6">
    <location>
        <begin position="61"/>
        <end position="142"/>
    </location>
</feature>
<evidence type="ECO:0000256" key="1">
    <source>
        <dbReference type="ARBA" id="ARBA00007257"/>
    </source>
</evidence>
<gene>
    <name evidence="7" type="ORF">H0N91_13080</name>
</gene>
<evidence type="ECO:0000256" key="5">
    <source>
        <dbReference type="SAM" id="Phobius"/>
    </source>
</evidence>
<name>A0A853JNX1_9FIRM</name>
<dbReference type="SUPFAM" id="SSF49478">
    <property type="entry name" value="Cna protein B-type domain"/>
    <property type="match status" value="1"/>
</dbReference>
<keyword evidence="2" id="KW-0964">Secreted</keyword>
<sequence>MVTFLYLDKGRTYTVKETKRPGDDYLLNPTEFKAVVDNDGTCTLKNNDETVSQVVNADAGVITLNKKGNDNGPLSGVTFELKNEAGEVIQTQITGDNGQLVFADVPMGSYTIVETAAPDPYAVSADVTKVTLSRGASQKVTVSRVNALSQVVFHKRGIITETCAGDPQHAPLEGAVYGLYKDPECAAEPVYTAVSGNPGDGCKVVFTGVARGTWYVKEITAPQHYMLDTTVYKAVVDSDGHFDGLANLDDTKVADNHVVDAAVTTDIVLKKVNEQKPDEVLPGSTYGLFKKAAKALPAQARSFSFFGTESAAETEDESEWQQIAEATTGQDGYLRFEGVLMGVEYSIRELKAPEGSHVSEKPVNIKFGINEAGEPVIESIDLGLADPSDPNSPPTATVDPETGEIVWLEPSIVAEISKTDMNANLLAGARLRITVKDGSGVYIPLTQADGQPAEWVSGEQPETFVKLMKIGKDYRLEEIEAPSGYKLAAPVDFTVRTPEQGVGPGENLTEQVVLKNELTSFFISKTTINGTDELPGAVLAVYETAGDGSIACDEDGNEIVAKTTTGENLSWTSGKEMKKIEGLPAGTYVLRETTAPDGYEVAEEITFTLVPDGTVAVGGKTCEGNIVRMQDKPAAETGTPDVPDKPQTSSSDHPDANNGAATGIAGSVSPATFWGVLALLSVAALLVCSIVVWRRKRW</sequence>
<accession>A0A853JNX1</accession>
<dbReference type="InterPro" id="IPR013783">
    <property type="entry name" value="Ig-like_fold"/>
</dbReference>
<feature type="domain" description="SpaA-like prealbumin fold" evidence="6">
    <location>
        <begin position="169"/>
        <end position="240"/>
    </location>
</feature>
<dbReference type="Pfam" id="PF17802">
    <property type="entry name" value="SpaA"/>
    <property type="match status" value="5"/>
</dbReference>
<comment type="caution">
    <text evidence="7">The sequence shown here is derived from an EMBL/GenBank/DDBJ whole genome shotgun (WGS) entry which is preliminary data.</text>
</comment>
<dbReference type="InterPro" id="IPR041033">
    <property type="entry name" value="SpaA_PFL_dom_1"/>
</dbReference>
<proteinExistence type="inferred from homology"/>
<evidence type="ECO:0000256" key="4">
    <source>
        <dbReference type="SAM" id="MobiDB-lite"/>
    </source>
</evidence>
<feature type="domain" description="SpaA-like prealbumin fold" evidence="6">
    <location>
        <begin position="266"/>
        <end position="373"/>
    </location>
</feature>
<reference evidence="7 8" key="1">
    <citation type="submission" date="2020-07" db="EMBL/GenBank/DDBJ databases">
        <title>Organ Donor 1.</title>
        <authorList>
            <person name="Marsh A.J."/>
            <person name="Azcarate-Peril M.A."/>
        </authorList>
    </citation>
    <scope>NUCLEOTIDE SEQUENCE [LARGE SCALE GENOMIC DNA]</scope>
    <source>
        <strain evidence="7 8">AMC0717</strain>
    </source>
</reference>
<evidence type="ECO:0000313" key="7">
    <source>
        <dbReference type="EMBL" id="NZA39033.1"/>
    </source>
</evidence>
<comment type="similarity">
    <text evidence="1">Belongs to the serine-aspartate repeat-containing protein (SDr) family.</text>
</comment>
<dbReference type="EMBL" id="JACCKS010000015">
    <property type="protein sequence ID" value="NZA39033.1"/>
    <property type="molecule type" value="Genomic_DNA"/>
</dbReference>
<keyword evidence="5" id="KW-0472">Membrane</keyword>
<feature type="domain" description="SpaA-like prealbumin fold" evidence="6">
    <location>
        <begin position="520"/>
        <end position="616"/>
    </location>
</feature>
<dbReference type="Gene3D" id="2.60.40.10">
    <property type="entry name" value="Immunoglobulins"/>
    <property type="match status" value="5"/>
</dbReference>
<keyword evidence="3" id="KW-0732">Signal</keyword>
<evidence type="ECO:0000313" key="8">
    <source>
        <dbReference type="Proteomes" id="UP000586254"/>
    </source>
</evidence>
<organism evidence="7 8">
    <name type="scientific">Eubacterium callanderi</name>
    <dbReference type="NCBI Taxonomy" id="53442"/>
    <lineage>
        <taxon>Bacteria</taxon>
        <taxon>Bacillati</taxon>
        <taxon>Bacillota</taxon>
        <taxon>Clostridia</taxon>
        <taxon>Eubacteriales</taxon>
        <taxon>Eubacteriaceae</taxon>
        <taxon>Eubacterium</taxon>
    </lineage>
</organism>
<dbReference type="Proteomes" id="UP000586254">
    <property type="component" value="Unassembled WGS sequence"/>
</dbReference>
<evidence type="ECO:0000259" key="6">
    <source>
        <dbReference type="Pfam" id="PF17802"/>
    </source>
</evidence>
<keyword evidence="5" id="KW-1133">Transmembrane helix</keyword>
<protein>
    <recommendedName>
        <fullName evidence="6">SpaA-like prealbumin fold domain-containing protein</fullName>
    </recommendedName>
</protein>
<feature type="domain" description="SpaA-like prealbumin fold" evidence="6">
    <location>
        <begin position="415"/>
        <end position="496"/>
    </location>
</feature>
<dbReference type="PANTHER" id="PTHR36108:SF13">
    <property type="entry name" value="COLOSSIN-B-RELATED"/>
    <property type="match status" value="1"/>
</dbReference>
<evidence type="ECO:0000256" key="3">
    <source>
        <dbReference type="ARBA" id="ARBA00022729"/>
    </source>
</evidence>
<evidence type="ECO:0000256" key="2">
    <source>
        <dbReference type="ARBA" id="ARBA00022525"/>
    </source>
</evidence>
<feature type="region of interest" description="Disordered" evidence="4">
    <location>
        <begin position="629"/>
        <end position="661"/>
    </location>
</feature>